<feature type="compositionally biased region" description="Polar residues" evidence="1">
    <location>
        <begin position="241"/>
        <end position="255"/>
    </location>
</feature>
<reference evidence="2 3" key="1">
    <citation type="journal article" date="2012" name="Science">
        <title>The Paleozoic origin of enzymatic lignin decomposition reconstructed from 31 fungal genomes.</title>
        <authorList>
            <person name="Floudas D."/>
            <person name="Binder M."/>
            <person name="Riley R."/>
            <person name="Barry K."/>
            <person name="Blanchette R.A."/>
            <person name="Henrissat B."/>
            <person name="Martinez A.T."/>
            <person name="Otillar R."/>
            <person name="Spatafora J.W."/>
            <person name="Yadav J.S."/>
            <person name="Aerts A."/>
            <person name="Benoit I."/>
            <person name="Boyd A."/>
            <person name="Carlson A."/>
            <person name="Copeland A."/>
            <person name="Coutinho P.M."/>
            <person name="de Vries R.P."/>
            <person name="Ferreira P."/>
            <person name="Findley K."/>
            <person name="Foster B."/>
            <person name="Gaskell J."/>
            <person name="Glotzer D."/>
            <person name="Gorecki P."/>
            <person name="Heitman J."/>
            <person name="Hesse C."/>
            <person name="Hori C."/>
            <person name="Igarashi K."/>
            <person name="Jurgens J.A."/>
            <person name="Kallen N."/>
            <person name="Kersten P."/>
            <person name="Kohler A."/>
            <person name="Kuees U."/>
            <person name="Kumar T.K.A."/>
            <person name="Kuo A."/>
            <person name="LaButti K."/>
            <person name="Larrondo L.F."/>
            <person name="Lindquist E."/>
            <person name="Ling A."/>
            <person name="Lombard V."/>
            <person name="Lucas S."/>
            <person name="Lundell T."/>
            <person name="Martin R."/>
            <person name="McLaughlin D.J."/>
            <person name="Morgenstern I."/>
            <person name="Morin E."/>
            <person name="Murat C."/>
            <person name="Nagy L.G."/>
            <person name="Nolan M."/>
            <person name="Ohm R.A."/>
            <person name="Patyshakuliyeva A."/>
            <person name="Rokas A."/>
            <person name="Ruiz-Duenas F.J."/>
            <person name="Sabat G."/>
            <person name="Salamov A."/>
            <person name="Samejima M."/>
            <person name="Schmutz J."/>
            <person name="Slot J.C."/>
            <person name="St John F."/>
            <person name="Stenlid J."/>
            <person name="Sun H."/>
            <person name="Sun S."/>
            <person name="Syed K."/>
            <person name="Tsang A."/>
            <person name="Wiebenga A."/>
            <person name="Young D."/>
            <person name="Pisabarro A."/>
            <person name="Eastwood D.C."/>
            <person name="Martin F."/>
            <person name="Cullen D."/>
            <person name="Grigoriev I.V."/>
            <person name="Hibbett D.S."/>
        </authorList>
    </citation>
    <scope>NUCLEOTIDE SEQUENCE</scope>
    <source>
        <strain evidence="3">FP-58527</strain>
    </source>
</reference>
<evidence type="ECO:0000256" key="1">
    <source>
        <dbReference type="SAM" id="MobiDB-lite"/>
    </source>
</evidence>
<organism evidence="2 3">
    <name type="scientific">Fomitopsis schrenkii</name>
    <name type="common">Brown rot fungus</name>
    <dbReference type="NCBI Taxonomy" id="2126942"/>
    <lineage>
        <taxon>Eukaryota</taxon>
        <taxon>Fungi</taxon>
        <taxon>Dikarya</taxon>
        <taxon>Basidiomycota</taxon>
        <taxon>Agaricomycotina</taxon>
        <taxon>Agaricomycetes</taxon>
        <taxon>Polyporales</taxon>
        <taxon>Fomitopsis</taxon>
    </lineage>
</organism>
<feature type="region of interest" description="Disordered" evidence="1">
    <location>
        <begin position="1"/>
        <end position="274"/>
    </location>
</feature>
<feature type="compositionally biased region" description="Polar residues" evidence="1">
    <location>
        <begin position="75"/>
        <end position="84"/>
    </location>
</feature>
<accession>S8EL88</accession>
<feature type="compositionally biased region" description="Basic and acidic residues" evidence="1">
    <location>
        <begin position="173"/>
        <end position="188"/>
    </location>
</feature>
<keyword evidence="3" id="KW-1185">Reference proteome</keyword>
<dbReference type="InParanoid" id="S8EL88"/>
<sequence length="425" mass="45813">MSDSPQQIHAVAPRRPAQPTDLADKFVAFQRRQAASTKPRERADRNPAPSGSPSTSRPTRAPSPRRLHAPPLPTPNITVNQPTPSAMEADADDFSRRLKITAASSPRPSPRPQAGPSSGSPNRLYNPNADSPRRAILTAEPEAMSDAASSSYAPRGPAPHGPRQATPQSRAAPDSHRQLFDHRRDDPVRFSVLTRPQASPNAAAGRPHADRPTPTPKSSGDYVSASSTSSASYAHSTLSSNFTLSSATTDSSTPSGLFEKPNARRSEDSSSSTNAFSMQLKKLYRAISDLEKKILGEQRDKDADEDGERNPQPVGILVKGRPGSANGSASGPEVRGGEDEAEKWKRLLADHKELADKVQNLLTLTLAPSVPASLRNIPTKYSLIARLWAHAFHRLLESLRQAASPPTNSPIALEYLQVCRHLPPD</sequence>
<feature type="compositionally biased region" description="Low complexity" evidence="1">
    <location>
        <begin position="47"/>
        <end position="62"/>
    </location>
</feature>
<dbReference type="HOGENOM" id="CLU_645630_0_0_1"/>
<protein>
    <submittedName>
        <fullName evidence="2">Uncharacterized protein</fullName>
    </submittedName>
</protein>
<evidence type="ECO:0000313" key="3">
    <source>
        <dbReference type="Proteomes" id="UP000015241"/>
    </source>
</evidence>
<dbReference type="OrthoDB" id="2803160at2759"/>
<dbReference type="AlphaFoldDB" id="S8EL88"/>
<dbReference type="EMBL" id="KE504122">
    <property type="protein sequence ID" value="EPT05882.1"/>
    <property type="molecule type" value="Genomic_DNA"/>
</dbReference>
<dbReference type="Proteomes" id="UP000015241">
    <property type="component" value="Unassembled WGS sequence"/>
</dbReference>
<evidence type="ECO:0000313" key="2">
    <source>
        <dbReference type="EMBL" id="EPT05882.1"/>
    </source>
</evidence>
<feature type="compositionally biased region" description="Low complexity" evidence="1">
    <location>
        <begin position="218"/>
        <end position="240"/>
    </location>
</feature>
<name>S8EL88_FOMSC</name>
<feature type="region of interest" description="Disordered" evidence="1">
    <location>
        <begin position="298"/>
        <end position="339"/>
    </location>
</feature>
<dbReference type="eggNOG" id="KOG2162">
    <property type="taxonomic scope" value="Eukaryota"/>
</dbReference>
<gene>
    <name evidence="2" type="ORF">FOMPIDRAFT_1044363</name>
</gene>
<dbReference type="STRING" id="743788.S8EL88"/>
<proteinExistence type="predicted"/>